<dbReference type="InterPro" id="IPR004815">
    <property type="entry name" value="Lon_bac/euk-typ"/>
</dbReference>
<dbReference type="GO" id="GO:0004252">
    <property type="term" value="F:serine-type endopeptidase activity"/>
    <property type="evidence" value="ECO:0007669"/>
    <property type="project" value="UniProtKB-UniRule"/>
</dbReference>
<evidence type="ECO:0000256" key="5">
    <source>
        <dbReference type="ARBA" id="ARBA00022801"/>
    </source>
</evidence>
<dbReference type="FunFam" id="3.40.50.300:FF:000382">
    <property type="entry name" value="Lon protease homolog 2, peroxisomal"/>
    <property type="match status" value="1"/>
</dbReference>
<dbReference type="GO" id="GO:0034605">
    <property type="term" value="P:cellular response to heat"/>
    <property type="evidence" value="ECO:0007669"/>
    <property type="project" value="UniProtKB-UniRule"/>
</dbReference>
<keyword evidence="3 9" id="KW-0645">Protease</keyword>
<feature type="domain" description="Lon proteolytic" evidence="16">
    <location>
        <begin position="591"/>
        <end position="772"/>
    </location>
</feature>
<evidence type="ECO:0000256" key="11">
    <source>
        <dbReference type="PIRSR" id="PIRSR001174-1"/>
    </source>
</evidence>
<name>A0A932MNE3_UNCTE</name>
<evidence type="ECO:0000256" key="4">
    <source>
        <dbReference type="ARBA" id="ARBA00022741"/>
    </source>
</evidence>
<dbReference type="Pfam" id="PF22667">
    <property type="entry name" value="Lon_lid"/>
    <property type="match status" value="1"/>
</dbReference>
<keyword evidence="6 9" id="KW-0720">Serine protease</keyword>
<dbReference type="Gene3D" id="1.20.58.1480">
    <property type="match status" value="1"/>
</dbReference>
<sequence length="815" mass="89664">MVLFPRMISPVFISRGRALATVEAIPPDVRRVVAVLQRDLREEEPEPPKGFHRIGVIAEIVQSLRLSDGTVKVLLEGAERCRIEGFRAEGEAMWAAASPVREPAGDPVELGARCRTLLARFEDYLRVNHRIPHEAYASVEALEGPAAIADGIAANVPFKLADKQRLLEEADPAARIAALAGLLEGEIELLKVERRLRSRVQRQMDRSQKEFFLTEQLKAIQRELGQSEGLFAEGEELRRKAKEVELPPEVAEKVEKEIKRLEMMTPLSAEASVVRSYVEWLLDVPWTRETRDHDDLIAARAVLDQDHYGLKKVKERILEHIAVKILNQAIRGPILCFVGPPGVGKTSLGRSIASALGRKFVRVSLGGVRDEAEIRGHRRTYIGSLPGRVIQSMKRAGTVNPVFMLDEVDKMSADFRGDPSSALLEALDPEQNKSFSDHYLEVDYDLSRVFFITTANTTDPIPSPLLDRMEVIHLPGYTDEEKMEIARRFLAPRQLAENGLRPGQLDLLPETLARLIHEYTREAGVRGLEREIGTLCRKVARNRVERRASAPKAPKGKGKGKAREAPIRLAPGDLEAHLGAPRYFPERPETRAGVGVATGLAWTPSGGLLLPVEVSVMDGKGHLILTGKLGDVMKESAQAALSWLRARARELGIPADFHEKRDIHIHLPEGAVPKDGPSAGITMALAMASALTGRKVRHDAAMSGEVTLRGRVLCVGAVKEKLLAARRGGIPRVVLPRENEKDVREIEADSPLGLEITFVESMDEVVRACLLPLRQKKGAEAPLKAGRLPAGAGRAHPAAPARRKGGGRRPAQPAR</sequence>
<organism evidence="18 19">
    <name type="scientific">Tectimicrobiota bacterium</name>
    <dbReference type="NCBI Taxonomy" id="2528274"/>
    <lineage>
        <taxon>Bacteria</taxon>
        <taxon>Pseudomonadati</taxon>
        <taxon>Nitrospinota/Tectimicrobiota group</taxon>
        <taxon>Candidatus Tectimicrobiota</taxon>
    </lineage>
</organism>
<dbReference type="PANTHER" id="PTHR10046">
    <property type="entry name" value="ATP DEPENDENT LON PROTEASE FAMILY MEMBER"/>
    <property type="match status" value="1"/>
</dbReference>
<evidence type="ECO:0000256" key="13">
    <source>
        <dbReference type="PROSITE-ProRule" id="PRU01122"/>
    </source>
</evidence>
<dbReference type="PROSITE" id="PS01046">
    <property type="entry name" value="LON_SER"/>
    <property type="match status" value="1"/>
</dbReference>
<dbReference type="GO" id="GO:0016887">
    <property type="term" value="F:ATP hydrolysis activity"/>
    <property type="evidence" value="ECO:0007669"/>
    <property type="project" value="UniProtKB-UniRule"/>
</dbReference>
<dbReference type="InterPro" id="IPR046336">
    <property type="entry name" value="Lon_prtase_N_sf"/>
</dbReference>
<dbReference type="GO" id="GO:0005737">
    <property type="term" value="C:cytoplasm"/>
    <property type="evidence" value="ECO:0007669"/>
    <property type="project" value="UniProtKB-SubCell"/>
</dbReference>
<comment type="similarity">
    <text evidence="9 10 13 14">Belongs to the peptidase S16 family.</text>
</comment>
<feature type="region of interest" description="Disordered" evidence="15">
    <location>
        <begin position="780"/>
        <end position="815"/>
    </location>
</feature>
<dbReference type="FunFam" id="1.20.5.5270:FF:000002">
    <property type="entry name" value="Lon protease homolog"/>
    <property type="match status" value="1"/>
</dbReference>
<dbReference type="NCBIfam" id="TIGR00763">
    <property type="entry name" value="lon"/>
    <property type="match status" value="1"/>
</dbReference>
<comment type="catalytic activity">
    <reaction evidence="9 10 13">
        <text>Hydrolysis of proteins in presence of ATP.</text>
        <dbReference type="EC" id="3.4.21.53"/>
    </reaction>
</comment>
<keyword evidence="4 9" id="KW-0547">Nucleotide-binding</keyword>
<dbReference type="Proteomes" id="UP000782312">
    <property type="component" value="Unassembled WGS sequence"/>
</dbReference>
<dbReference type="PRINTS" id="PR00830">
    <property type="entry name" value="ENDOLAPTASE"/>
</dbReference>
<dbReference type="InterPro" id="IPR054594">
    <property type="entry name" value="Lon_lid"/>
</dbReference>
<comment type="subunit">
    <text evidence="9 10">Homohexamer. Organized in a ring with a central cavity.</text>
</comment>
<evidence type="ECO:0000256" key="2">
    <source>
        <dbReference type="ARBA" id="ARBA00022490"/>
    </source>
</evidence>
<dbReference type="SUPFAM" id="SSF52540">
    <property type="entry name" value="P-loop containing nucleoside triphosphate hydrolases"/>
    <property type="match status" value="1"/>
</dbReference>
<dbReference type="HAMAP" id="MF_01973">
    <property type="entry name" value="lon_bact"/>
    <property type="match status" value="1"/>
</dbReference>
<dbReference type="GO" id="GO:0004176">
    <property type="term" value="F:ATP-dependent peptidase activity"/>
    <property type="evidence" value="ECO:0007669"/>
    <property type="project" value="UniProtKB-UniRule"/>
</dbReference>
<dbReference type="InterPro" id="IPR020568">
    <property type="entry name" value="Ribosomal_Su5_D2-typ_SF"/>
</dbReference>
<comment type="induction">
    <text evidence="9">By heat shock.</text>
</comment>
<dbReference type="SUPFAM" id="SSF54211">
    <property type="entry name" value="Ribosomal protein S5 domain 2-like"/>
    <property type="match status" value="1"/>
</dbReference>
<keyword evidence="7 9" id="KW-0067">ATP-binding</keyword>
<dbReference type="InterPro" id="IPR015947">
    <property type="entry name" value="PUA-like_sf"/>
</dbReference>
<comment type="function">
    <text evidence="9">ATP-dependent serine protease that mediates the selective degradation of mutant and abnormal proteins as well as certain short-lived regulatory proteins. Required for cellular homeostasis and for survival from DNA damage and developmental changes induced by stress. Degrades polypeptides processively to yield small peptide fragments that are 5 to 10 amino acids long. Binds to DNA in a double-stranded, site-specific manner.</text>
</comment>
<dbReference type="Pfam" id="PF02190">
    <property type="entry name" value="LON_substr_bdg"/>
    <property type="match status" value="1"/>
</dbReference>
<dbReference type="InterPro" id="IPR027417">
    <property type="entry name" value="P-loop_NTPase"/>
</dbReference>
<accession>A0A932MNE3</accession>
<feature type="binding site" evidence="9 12">
    <location>
        <begin position="339"/>
        <end position="346"/>
    </location>
    <ligand>
        <name>ATP</name>
        <dbReference type="ChEBI" id="CHEBI:30616"/>
    </ligand>
</feature>
<evidence type="ECO:0000259" key="17">
    <source>
        <dbReference type="PROSITE" id="PS51787"/>
    </source>
</evidence>
<dbReference type="Gene3D" id="3.30.230.10">
    <property type="match status" value="1"/>
</dbReference>
<keyword evidence="2 9" id="KW-0963">Cytoplasm</keyword>
<feature type="compositionally biased region" description="Low complexity" evidence="15">
    <location>
        <begin position="781"/>
        <end position="800"/>
    </location>
</feature>
<dbReference type="PROSITE" id="PS51787">
    <property type="entry name" value="LON_N"/>
    <property type="match status" value="1"/>
</dbReference>
<comment type="subcellular location">
    <subcellularLocation>
        <location evidence="1 9 10">Cytoplasm</location>
    </subcellularLocation>
</comment>
<evidence type="ECO:0000256" key="9">
    <source>
        <dbReference type="HAMAP-Rule" id="MF_01973"/>
    </source>
</evidence>
<evidence type="ECO:0000256" key="14">
    <source>
        <dbReference type="RuleBase" id="RU000591"/>
    </source>
</evidence>
<dbReference type="Gene3D" id="1.20.5.5270">
    <property type="match status" value="1"/>
</dbReference>
<dbReference type="GO" id="GO:0005524">
    <property type="term" value="F:ATP binding"/>
    <property type="evidence" value="ECO:0007669"/>
    <property type="project" value="UniProtKB-UniRule"/>
</dbReference>
<dbReference type="InterPro" id="IPR003593">
    <property type="entry name" value="AAA+_ATPase"/>
</dbReference>
<dbReference type="CDD" id="cd19500">
    <property type="entry name" value="RecA-like_Lon"/>
    <property type="match status" value="1"/>
</dbReference>
<dbReference type="InterPro" id="IPR008268">
    <property type="entry name" value="Peptidase_S16_AS"/>
</dbReference>
<dbReference type="SMART" id="SM00382">
    <property type="entry name" value="AAA"/>
    <property type="match status" value="1"/>
</dbReference>
<dbReference type="GO" id="GO:0006515">
    <property type="term" value="P:protein quality control for misfolded or incompletely synthesized proteins"/>
    <property type="evidence" value="ECO:0007669"/>
    <property type="project" value="UniProtKB-UniRule"/>
</dbReference>
<evidence type="ECO:0000256" key="12">
    <source>
        <dbReference type="PIRSR" id="PIRSR001174-2"/>
    </source>
</evidence>
<reference evidence="18" key="1">
    <citation type="submission" date="2020-07" db="EMBL/GenBank/DDBJ databases">
        <title>Huge and variable diversity of episymbiotic CPR bacteria and DPANN archaea in groundwater ecosystems.</title>
        <authorList>
            <person name="He C.Y."/>
            <person name="Keren R."/>
            <person name="Whittaker M."/>
            <person name="Farag I.F."/>
            <person name="Doudna J."/>
            <person name="Cate J.H.D."/>
            <person name="Banfield J.F."/>
        </authorList>
    </citation>
    <scope>NUCLEOTIDE SEQUENCE</scope>
    <source>
        <strain evidence="18">NC_groundwater_763_Ag_S-0.2um_68_21</strain>
    </source>
</reference>
<dbReference type="Gene3D" id="3.40.50.300">
    <property type="entry name" value="P-loop containing nucleotide triphosphate hydrolases"/>
    <property type="match status" value="1"/>
</dbReference>
<dbReference type="InterPro" id="IPR027065">
    <property type="entry name" value="Lon_Prtase"/>
</dbReference>
<feature type="active site" evidence="9 11">
    <location>
        <position position="721"/>
    </location>
</feature>
<dbReference type="GO" id="GO:0043565">
    <property type="term" value="F:sequence-specific DNA binding"/>
    <property type="evidence" value="ECO:0007669"/>
    <property type="project" value="UniProtKB-UniRule"/>
</dbReference>
<comment type="caution">
    <text evidence="18">The sequence shown here is derived from an EMBL/GenBank/DDBJ whole genome shotgun (WGS) entry which is preliminary data.</text>
</comment>
<protein>
    <recommendedName>
        <fullName evidence="9 10">Lon protease</fullName>
        <ecNumber evidence="9 10">3.4.21.53</ecNumber>
    </recommendedName>
    <alternativeName>
        <fullName evidence="9">ATP-dependent protease La</fullName>
    </alternativeName>
</protein>
<dbReference type="Gene3D" id="2.30.130.40">
    <property type="entry name" value="LON domain-like"/>
    <property type="match status" value="1"/>
</dbReference>
<dbReference type="Gene3D" id="1.10.8.60">
    <property type="match status" value="1"/>
</dbReference>
<evidence type="ECO:0000256" key="6">
    <source>
        <dbReference type="ARBA" id="ARBA00022825"/>
    </source>
</evidence>
<evidence type="ECO:0000256" key="1">
    <source>
        <dbReference type="ARBA" id="ARBA00004496"/>
    </source>
</evidence>
<evidence type="ECO:0000313" key="19">
    <source>
        <dbReference type="Proteomes" id="UP000782312"/>
    </source>
</evidence>
<dbReference type="Pfam" id="PF00004">
    <property type="entry name" value="AAA"/>
    <property type="match status" value="1"/>
</dbReference>
<dbReference type="AlphaFoldDB" id="A0A932MNE3"/>
<evidence type="ECO:0000259" key="16">
    <source>
        <dbReference type="PROSITE" id="PS51786"/>
    </source>
</evidence>
<evidence type="ECO:0000313" key="18">
    <source>
        <dbReference type="EMBL" id="MBI3126101.1"/>
    </source>
</evidence>
<dbReference type="PROSITE" id="PS51786">
    <property type="entry name" value="LON_PROTEOLYTIC"/>
    <property type="match status" value="1"/>
</dbReference>
<dbReference type="InterPro" id="IPR014721">
    <property type="entry name" value="Ribsml_uS5_D2-typ_fold_subgr"/>
</dbReference>
<evidence type="ECO:0000256" key="8">
    <source>
        <dbReference type="ARBA" id="ARBA00023016"/>
    </source>
</evidence>
<keyword evidence="5 9" id="KW-0378">Hydrolase</keyword>
<dbReference type="SUPFAM" id="SSF88697">
    <property type="entry name" value="PUA domain-like"/>
    <property type="match status" value="1"/>
</dbReference>
<proteinExistence type="evidence at transcript level"/>
<dbReference type="EC" id="3.4.21.53" evidence="9 10"/>
<evidence type="ECO:0000256" key="10">
    <source>
        <dbReference type="PIRNR" id="PIRNR001174"/>
    </source>
</evidence>
<dbReference type="PIRSF" id="PIRSF001174">
    <property type="entry name" value="Lon_proteas"/>
    <property type="match status" value="1"/>
</dbReference>
<keyword evidence="8 9" id="KW-0346">Stress response</keyword>
<feature type="region of interest" description="Disordered" evidence="15">
    <location>
        <begin position="544"/>
        <end position="563"/>
    </location>
</feature>
<evidence type="ECO:0000256" key="7">
    <source>
        <dbReference type="ARBA" id="ARBA00022840"/>
    </source>
</evidence>
<dbReference type="Pfam" id="PF05362">
    <property type="entry name" value="Lon_C"/>
    <property type="match status" value="1"/>
</dbReference>
<evidence type="ECO:0000256" key="3">
    <source>
        <dbReference type="ARBA" id="ARBA00022670"/>
    </source>
</evidence>
<dbReference type="EMBL" id="JACPUR010000001">
    <property type="protein sequence ID" value="MBI3126101.1"/>
    <property type="molecule type" value="Genomic_DNA"/>
</dbReference>
<dbReference type="InterPro" id="IPR027543">
    <property type="entry name" value="Lon_bac"/>
</dbReference>
<dbReference type="InterPro" id="IPR003111">
    <property type="entry name" value="Lon_prtase_N"/>
</dbReference>
<feature type="active site" evidence="9 11">
    <location>
        <position position="678"/>
    </location>
</feature>
<feature type="domain" description="Lon N-terminal" evidence="17">
    <location>
        <begin position="1"/>
        <end position="187"/>
    </location>
</feature>
<dbReference type="InterPro" id="IPR003959">
    <property type="entry name" value="ATPase_AAA_core"/>
</dbReference>
<dbReference type="SMART" id="SM00464">
    <property type="entry name" value="LON"/>
    <property type="match status" value="1"/>
</dbReference>
<evidence type="ECO:0000256" key="15">
    <source>
        <dbReference type="SAM" id="MobiDB-lite"/>
    </source>
</evidence>
<dbReference type="InterPro" id="IPR008269">
    <property type="entry name" value="Lon_proteolytic"/>
</dbReference>
<gene>
    <name evidence="9 18" type="primary">lon</name>
    <name evidence="18" type="ORF">HYZ11_00670</name>
</gene>